<keyword evidence="2" id="KW-0547">Nucleotide-binding</keyword>
<proteinExistence type="inferred from homology"/>
<evidence type="ECO:0000256" key="2">
    <source>
        <dbReference type="ARBA" id="ARBA00022741"/>
    </source>
</evidence>
<protein>
    <recommendedName>
        <fullName evidence="4">Bacterial type II secretion system protein E domain-containing protein</fullName>
    </recommendedName>
</protein>
<dbReference type="GO" id="GO:0005524">
    <property type="term" value="F:ATP binding"/>
    <property type="evidence" value="ECO:0007669"/>
    <property type="project" value="UniProtKB-KW"/>
</dbReference>
<dbReference type="InterPro" id="IPR001482">
    <property type="entry name" value="T2SS/T4SS_dom"/>
</dbReference>
<dbReference type="PANTHER" id="PTHR30258">
    <property type="entry name" value="TYPE II SECRETION SYSTEM PROTEIN GSPE-RELATED"/>
    <property type="match status" value="1"/>
</dbReference>
<dbReference type="SUPFAM" id="SSF52540">
    <property type="entry name" value="P-loop containing nucleoside triphosphate hydrolases"/>
    <property type="match status" value="1"/>
</dbReference>
<dbReference type="Gene3D" id="3.40.50.300">
    <property type="entry name" value="P-loop containing nucleotide triphosphate hydrolases"/>
    <property type="match status" value="1"/>
</dbReference>
<dbReference type="AlphaFoldDB" id="A0A1G2DXF1"/>
<dbReference type="CDD" id="cd01129">
    <property type="entry name" value="PulE-GspE-like"/>
    <property type="match status" value="1"/>
</dbReference>
<organism evidence="5 6">
    <name type="scientific">Candidatus Nealsonbacteria bacterium RBG_13_37_56</name>
    <dbReference type="NCBI Taxonomy" id="1801661"/>
    <lineage>
        <taxon>Bacteria</taxon>
        <taxon>Candidatus Nealsoniibacteriota</taxon>
    </lineage>
</organism>
<comment type="caution">
    <text evidence="5">The sequence shown here is derived from an EMBL/GenBank/DDBJ whole genome shotgun (WGS) entry which is preliminary data.</text>
</comment>
<feature type="domain" description="Bacterial type II secretion system protein E" evidence="4">
    <location>
        <begin position="229"/>
        <end position="243"/>
    </location>
</feature>
<keyword evidence="3" id="KW-0067">ATP-binding</keyword>
<gene>
    <name evidence="5" type="ORF">A2V72_02305</name>
</gene>
<evidence type="ECO:0000313" key="5">
    <source>
        <dbReference type="EMBL" id="OGZ17588.1"/>
    </source>
</evidence>
<dbReference type="PANTHER" id="PTHR30258:SF3">
    <property type="entry name" value="SLL1921 PROTEIN"/>
    <property type="match status" value="1"/>
</dbReference>
<sequence length="426" mass="47572">MVVQNVKKIEDFQKEISDLISNAPATNDNIIKLANKIIRYALEKKASDIHIEPRKEGANLRFRIDGNLQTMLNIPNSVFKPVIARFKILANLKLDEYRYPQDGRIEPEEFPDTSLRVSTMPTLFGEKIVFRVLDDSNKNLSLSALGFSEEQKKIILNNIEKPFGVIVASGPTGSGKTTTLYAILQAIKKEGLNISTLEDPVEYVLSGVNQTQINPQSKLTFPSGLRALLRQDPDIIMVGEIRDSETSVMATNAAMTGHLVLTTIHTNDAPSSFIRFLEMKVEDFVVANTINLVVAQRLVRKICPLCAKKRKLEPTVLKKIRERKDIMAALEKKKKGLSKNIENHEFSIGAGCDQCLETGYSGRIGIFELLESSKEINNLILNNKSTEEIRISAEKNGFKDMVSDGIEKAFSGITTFDEVLRTTKNS</sequence>
<evidence type="ECO:0000313" key="6">
    <source>
        <dbReference type="Proteomes" id="UP000178893"/>
    </source>
</evidence>
<evidence type="ECO:0000259" key="4">
    <source>
        <dbReference type="PROSITE" id="PS00662"/>
    </source>
</evidence>
<name>A0A1G2DXF1_9BACT</name>
<dbReference type="GO" id="GO:0016887">
    <property type="term" value="F:ATP hydrolysis activity"/>
    <property type="evidence" value="ECO:0007669"/>
    <property type="project" value="TreeGrafter"/>
</dbReference>
<dbReference type="GO" id="GO:0005886">
    <property type="term" value="C:plasma membrane"/>
    <property type="evidence" value="ECO:0007669"/>
    <property type="project" value="TreeGrafter"/>
</dbReference>
<dbReference type="Proteomes" id="UP000178893">
    <property type="component" value="Unassembled WGS sequence"/>
</dbReference>
<comment type="similarity">
    <text evidence="1">Belongs to the GSP E family.</text>
</comment>
<dbReference type="Pfam" id="PF00437">
    <property type="entry name" value="T2SSE"/>
    <property type="match status" value="1"/>
</dbReference>
<dbReference type="EMBL" id="MHLW01000031">
    <property type="protein sequence ID" value="OGZ17588.1"/>
    <property type="molecule type" value="Genomic_DNA"/>
</dbReference>
<evidence type="ECO:0000256" key="1">
    <source>
        <dbReference type="ARBA" id="ARBA00006611"/>
    </source>
</evidence>
<dbReference type="PROSITE" id="PS00662">
    <property type="entry name" value="T2SP_E"/>
    <property type="match status" value="1"/>
</dbReference>
<evidence type="ECO:0000256" key="3">
    <source>
        <dbReference type="ARBA" id="ARBA00022840"/>
    </source>
</evidence>
<dbReference type="InterPro" id="IPR027417">
    <property type="entry name" value="P-loop_NTPase"/>
</dbReference>
<accession>A0A1G2DXF1</accession>
<dbReference type="Gene3D" id="3.30.450.90">
    <property type="match status" value="1"/>
</dbReference>
<reference evidence="5 6" key="1">
    <citation type="journal article" date="2016" name="Nat. Commun.">
        <title>Thousands of microbial genomes shed light on interconnected biogeochemical processes in an aquifer system.</title>
        <authorList>
            <person name="Anantharaman K."/>
            <person name="Brown C.T."/>
            <person name="Hug L.A."/>
            <person name="Sharon I."/>
            <person name="Castelle C.J."/>
            <person name="Probst A.J."/>
            <person name="Thomas B.C."/>
            <person name="Singh A."/>
            <person name="Wilkins M.J."/>
            <person name="Karaoz U."/>
            <person name="Brodie E.L."/>
            <person name="Williams K.H."/>
            <person name="Hubbard S.S."/>
            <person name="Banfield J.F."/>
        </authorList>
    </citation>
    <scope>NUCLEOTIDE SEQUENCE [LARGE SCALE GENOMIC DNA]</scope>
</reference>